<feature type="transmembrane region" description="Helical" evidence="8">
    <location>
        <begin position="72"/>
        <end position="92"/>
    </location>
</feature>
<gene>
    <name evidence="10" type="ORF">ACFQDL_17765</name>
</gene>
<keyword evidence="11" id="KW-1185">Reference proteome</keyword>
<comment type="caution">
    <text evidence="8">Lacks conserved residue(s) required for the propagation of feature annotation.</text>
</comment>
<evidence type="ECO:0000256" key="3">
    <source>
        <dbReference type="ARBA" id="ARBA00022448"/>
    </source>
</evidence>
<dbReference type="InterPro" id="IPR011701">
    <property type="entry name" value="MFS"/>
</dbReference>
<dbReference type="Pfam" id="PF07690">
    <property type="entry name" value="MFS_1"/>
    <property type="match status" value="1"/>
</dbReference>
<protein>
    <recommendedName>
        <fullName evidence="8">Bcr/CflA family efflux transporter</fullName>
    </recommendedName>
</protein>
<feature type="transmembrane region" description="Helical" evidence="8">
    <location>
        <begin position="368"/>
        <end position="386"/>
    </location>
</feature>
<evidence type="ECO:0000259" key="9">
    <source>
        <dbReference type="PROSITE" id="PS50850"/>
    </source>
</evidence>
<comment type="similarity">
    <text evidence="2 8">Belongs to the major facilitator superfamily. Bcr/CmlA family.</text>
</comment>
<keyword evidence="3 8" id="KW-0813">Transport</keyword>
<evidence type="ECO:0000256" key="8">
    <source>
        <dbReference type="RuleBase" id="RU365088"/>
    </source>
</evidence>
<feature type="transmembrane region" description="Helical" evidence="8">
    <location>
        <begin position="276"/>
        <end position="296"/>
    </location>
</feature>
<dbReference type="SUPFAM" id="SSF103473">
    <property type="entry name" value="MFS general substrate transporter"/>
    <property type="match status" value="1"/>
</dbReference>
<feature type="transmembrane region" description="Helical" evidence="8">
    <location>
        <begin position="246"/>
        <end position="264"/>
    </location>
</feature>
<feature type="transmembrane region" description="Helical" evidence="8">
    <location>
        <begin position="131"/>
        <end position="155"/>
    </location>
</feature>
<sequence length="405" mass="42669">MRTEKAFIALLGLLIGLSPLAIDMYLPSMPAIASGLGASTEAVQQSLTVFLIAFSLPQLIFGPLSDALGRRFVILTGLGLFIGGSLLCALAGDITWLLVARALQAAGASAMAVTVPALVKDRYSQESFARTMSFIMMVMAVAPLLAPLMGGLVLTVGGWRLIFWVLALIALAGLLLFHRYIDETLAIEKRSPLHLGKQLDNYRRLLGDRHALCHMLSAGFMFAGMMAFVAASPFVYIELYGVPEQYYGFLFGLNIITLMTLTMLANRFTHQGSKRILTTAFAIIALVCSLLIALSLIPDPPLVLVVLGAMFFIGSYGAISAHTMSVVMNRFAGISGSASAVGGTLRFGTGSLGGAAVGLLHDGSGMPMTLVMSACGILAVLTYAAAGKPPPATTTCTQPREAEAA</sequence>
<keyword evidence="4" id="KW-1003">Cell membrane</keyword>
<comment type="caution">
    <text evidence="10">The sequence shown here is derived from an EMBL/GenBank/DDBJ whole genome shotgun (WGS) entry which is preliminary data.</text>
</comment>
<keyword evidence="5 8" id="KW-0812">Transmembrane</keyword>
<dbReference type="NCBIfam" id="NF008314">
    <property type="entry name" value="PRK11102.1"/>
    <property type="match status" value="1"/>
</dbReference>
<proteinExistence type="inferred from homology"/>
<keyword evidence="8" id="KW-0997">Cell inner membrane</keyword>
<feature type="transmembrane region" description="Helical" evidence="8">
    <location>
        <begin position="45"/>
        <end position="65"/>
    </location>
</feature>
<feature type="domain" description="Major facilitator superfamily (MFS) profile" evidence="9">
    <location>
        <begin position="4"/>
        <end position="391"/>
    </location>
</feature>
<evidence type="ECO:0000313" key="10">
    <source>
        <dbReference type="EMBL" id="MFC6671705.1"/>
    </source>
</evidence>
<evidence type="ECO:0000256" key="1">
    <source>
        <dbReference type="ARBA" id="ARBA00004651"/>
    </source>
</evidence>
<feature type="transmembrane region" description="Helical" evidence="8">
    <location>
        <begin position="98"/>
        <end position="119"/>
    </location>
</feature>
<dbReference type="Proteomes" id="UP001596422">
    <property type="component" value="Unassembled WGS sequence"/>
</dbReference>
<name>A0ABW2A2H6_9GAMM</name>
<dbReference type="PANTHER" id="PTHR23502">
    <property type="entry name" value="MAJOR FACILITATOR SUPERFAMILY"/>
    <property type="match status" value="1"/>
</dbReference>
<dbReference type="InterPro" id="IPR004812">
    <property type="entry name" value="Efflux_drug-R_Bcr/CmlA"/>
</dbReference>
<evidence type="ECO:0000256" key="5">
    <source>
        <dbReference type="ARBA" id="ARBA00022692"/>
    </source>
</evidence>
<dbReference type="RefSeq" id="WP_379910202.1">
    <property type="nucleotide sequence ID" value="NZ_JBHSWE010000001.1"/>
</dbReference>
<dbReference type="InterPro" id="IPR036259">
    <property type="entry name" value="MFS_trans_sf"/>
</dbReference>
<dbReference type="NCBIfam" id="TIGR00710">
    <property type="entry name" value="efflux_Bcr_CflA"/>
    <property type="match status" value="1"/>
</dbReference>
<dbReference type="PROSITE" id="PS50850">
    <property type="entry name" value="MFS"/>
    <property type="match status" value="1"/>
</dbReference>
<comment type="subcellular location">
    <subcellularLocation>
        <location evidence="8">Cell inner membrane</location>
        <topology evidence="8">Multi-pass membrane protein</topology>
    </subcellularLocation>
    <subcellularLocation>
        <location evidence="1">Cell membrane</location>
        <topology evidence="1">Multi-pass membrane protein</topology>
    </subcellularLocation>
</comment>
<reference evidence="11" key="1">
    <citation type="journal article" date="2019" name="Int. J. Syst. Evol. Microbiol.">
        <title>The Global Catalogue of Microorganisms (GCM) 10K type strain sequencing project: providing services to taxonomists for standard genome sequencing and annotation.</title>
        <authorList>
            <consortium name="The Broad Institute Genomics Platform"/>
            <consortium name="The Broad Institute Genome Sequencing Center for Infectious Disease"/>
            <person name="Wu L."/>
            <person name="Ma J."/>
        </authorList>
    </citation>
    <scope>NUCLEOTIDE SEQUENCE [LARGE SCALE GENOMIC DNA]</scope>
    <source>
        <strain evidence="11">NBRC 111756</strain>
    </source>
</reference>
<feature type="transmembrane region" description="Helical" evidence="8">
    <location>
        <begin position="331"/>
        <end position="348"/>
    </location>
</feature>
<feature type="transmembrane region" description="Helical" evidence="8">
    <location>
        <begin position="161"/>
        <end position="181"/>
    </location>
</feature>
<evidence type="ECO:0000256" key="2">
    <source>
        <dbReference type="ARBA" id="ARBA00006236"/>
    </source>
</evidence>
<dbReference type="PANTHER" id="PTHR23502:SF132">
    <property type="entry name" value="POLYAMINE TRANSPORTER 2-RELATED"/>
    <property type="match status" value="1"/>
</dbReference>
<evidence type="ECO:0000313" key="11">
    <source>
        <dbReference type="Proteomes" id="UP001596422"/>
    </source>
</evidence>
<evidence type="ECO:0000256" key="4">
    <source>
        <dbReference type="ARBA" id="ARBA00022475"/>
    </source>
</evidence>
<feature type="transmembrane region" description="Helical" evidence="8">
    <location>
        <begin position="211"/>
        <end position="234"/>
    </location>
</feature>
<keyword evidence="6 8" id="KW-1133">Transmembrane helix</keyword>
<dbReference type="EMBL" id="JBHSWE010000001">
    <property type="protein sequence ID" value="MFC6671705.1"/>
    <property type="molecule type" value="Genomic_DNA"/>
</dbReference>
<evidence type="ECO:0000256" key="6">
    <source>
        <dbReference type="ARBA" id="ARBA00022989"/>
    </source>
</evidence>
<keyword evidence="7 8" id="KW-0472">Membrane</keyword>
<organism evidence="10 11">
    <name type="scientific">Marinobacterium aestuariivivens</name>
    <dbReference type="NCBI Taxonomy" id="1698799"/>
    <lineage>
        <taxon>Bacteria</taxon>
        <taxon>Pseudomonadati</taxon>
        <taxon>Pseudomonadota</taxon>
        <taxon>Gammaproteobacteria</taxon>
        <taxon>Oceanospirillales</taxon>
        <taxon>Oceanospirillaceae</taxon>
        <taxon>Marinobacterium</taxon>
    </lineage>
</organism>
<feature type="transmembrane region" description="Helical" evidence="8">
    <location>
        <begin position="302"/>
        <end position="319"/>
    </location>
</feature>
<dbReference type="InterPro" id="IPR020846">
    <property type="entry name" value="MFS_dom"/>
</dbReference>
<evidence type="ECO:0000256" key="7">
    <source>
        <dbReference type="ARBA" id="ARBA00023136"/>
    </source>
</evidence>
<dbReference type="Gene3D" id="1.20.1720.10">
    <property type="entry name" value="Multidrug resistance protein D"/>
    <property type="match status" value="1"/>
</dbReference>
<dbReference type="CDD" id="cd17320">
    <property type="entry name" value="MFS_MdfA_MDR_like"/>
    <property type="match status" value="1"/>
</dbReference>
<accession>A0ABW2A2H6</accession>